<dbReference type="AlphaFoldDB" id="A0A8T9MUC5"/>
<evidence type="ECO:0000313" key="1">
    <source>
        <dbReference type="EMBL" id="UOP04841.1"/>
    </source>
</evidence>
<reference evidence="1" key="1">
    <citation type="journal article" date="2022" name="Res Sq">
        <title>Evolution of multicellular longitudinally dividing oral cavity symbionts (Neisseriaceae).</title>
        <authorList>
            <person name="Nyongesa S."/>
            <person name="Weber P."/>
            <person name="Bernet E."/>
            <person name="Pullido F."/>
            <person name="Nieckarz M."/>
            <person name="Delaby M."/>
            <person name="Nieves C."/>
            <person name="Viehboeck T."/>
            <person name="Krause N."/>
            <person name="Rivera-Millot A."/>
            <person name="Nakamura A."/>
            <person name="Vischer N."/>
            <person name="VanNieuwenhze M."/>
            <person name="Brun Y."/>
            <person name="Cava F."/>
            <person name="Bulgheresi S."/>
            <person name="Veyrier F."/>
        </authorList>
    </citation>
    <scope>NUCLEOTIDE SEQUENCE</scope>
    <source>
        <strain evidence="1">17694</strain>
    </source>
</reference>
<accession>A0A8T9MUC5</accession>
<protein>
    <submittedName>
        <fullName evidence="1">Uncharacterized protein</fullName>
    </submittedName>
</protein>
<proteinExistence type="predicted"/>
<dbReference type="EMBL" id="CP091521">
    <property type="protein sequence ID" value="UOP04841.1"/>
    <property type="molecule type" value="Genomic_DNA"/>
</dbReference>
<keyword evidence="2" id="KW-1185">Reference proteome</keyword>
<name>A0A8T9MUC5_9NEIS</name>
<dbReference type="KEGG" id="ckh:LVJ77_00140"/>
<dbReference type="Proteomes" id="UP000831534">
    <property type="component" value="Chromosome"/>
</dbReference>
<sequence length="45" mass="4982">MHDYSQDAVKFIPLSERGRVPSAVCGGAVRGVCRLPPPNRVETEW</sequence>
<gene>
    <name evidence="1" type="ORF">LVJ77_00140</name>
</gene>
<reference evidence="1" key="2">
    <citation type="submission" date="2024-09" db="EMBL/GenBank/DDBJ databases">
        <authorList>
            <person name="Veyrier F.J."/>
        </authorList>
    </citation>
    <scope>NUCLEOTIDE SEQUENCE</scope>
    <source>
        <strain evidence="1">17694</strain>
    </source>
</reference>
<organism evidence="1 2">
    <name type="scientific">Conchiformibius kuhniae</name>
    <dbReference type="NCBI Taxonomy" id="211502"/>
    <lineage>
        <taxon>Bacteria</taxon>
        <taxon>Pseudomonadati</taxon>
        <taxon>Pseudomonadota</taxon>
        <taxon>Betaproteobacteria</taxon>
        <taxon>Neisseriales</taxon>
        <taxon>Neisseriaceae</taxon>
        <taxon>Conchiformibius</taxon>
    </lineage>
</organism>
<dbReference type="RefSeq" id="WP_156900765.1">
    <property type="nucleotide sequence ID" value="NZ_CP091521.1"/>
</dbReference>
<evidence type="ECO:0000313" key="2">
    <source>
        <dbReference type="Proteomes" id="UP000831534"/>
    </source>
</evidence>